<reference evidence="2 3" key="1">
    <citation type="journal article" date="2018" name="IMA Fungus">
        <title>IMA Genome-F 10: Nine draft genome sequences of Claviceps purpurea s.lat., including C. arundinis, C. humidiphila, and C. cf. spartinae, pseudomolecules for the pitch canker pathogen Fusarium circinatum, draft genome of Davidsoniella eucalypti, Grosmannia galeiformis, Quambalaria eucalypti, and Teratosphaeria destructans.</title>
        <authorList>
            <person name="Wingfield B.D."/>
            <person name="Liu M."/>
            <person name="Nguyen H.D."/>
            <person name="Lane F.A."/>
            <person name="Morgan S.W."/>
            <person name="De Vos L."/>
            <person name="Wilken P.M."/>
            <person name="Duong T.A."/>
            <person name="Aylward J."/>
            <person name="Coetzee M.P."/>
            <person name="Dadej K."/>
            <person name="De Beer Z.W."/>
            <person name="Findlay W."/>
            <person name="Havenga M."/>
            <person name="Kolarik M."/>
            <person name="Menzies J.G."/>
            <person name="Naidoo K."/>
            <person name="Pochopski O."/>
            <person name="Shoukouhi P."/>
            <person name="Santana Q.C."/>
            <person name="Seifert K.A."/>
            <person name="Soal N."/>
            <person name="Steenkamp E.T."/>
            <person name="Tatham C.T."/>
            <person name="van der Nest M.A."/>
            <person name="Wingfield M.J."/>
        </authorList>
    </citation>
    <scope>NUCLEOTIDE SEQUENCE [LARGE SCALE GENOMIC DNA]</scope>
    <source>
        <strain evidence="2">CMW44962</strain>
    </source>
</reference>
<evidence type="ECO:0000313" key="2">
    <source>
        <dbReference type="EMBL" id="KAH9840370.1"/>
    </source>
</evidence>
<dbReference type="AlphaFoldDB" id="A0A9W7SY99"/>
<accession>A0A9W7SY99</accession>
<dbReference type="EMBL" id="RIBY02000580">
    <property type="protein sequence ID" value="KAH9840370.1"/>
    <property type="molecule type" value="Genomic_DNA"/>
</dbReference>
<dbReference type="GO" id="GO:0005576">
    <property type="term" value="C:extracellular region"/>
    <property type="evidence" value="ECO:0007669"/>
    <property type="project" value="TreeGrafter"/>
</dbReference>
<name>A0A9W7SY99_9PEZI</name>
<sequence length="225" mass="24541">MVVITHLILLLAASFSQAAVIIRDGTTLGPRDVFTRDDGPTVDKTKSTLLADLKKINVDLGKATAKVKEFHTNNVRSIFPLEVARDKLESTIQRTTGLAASYHQLSSADATAGIDFLTGVSRIHHLTLLGHDSSSRLTRIDQTLEPGFAAHIGALVDKIEYFAAAKYTKSVARPLEALKQDVDNLFGALKTKFPADQQEAYQGVTEKIDDDLQEGITTFFDYPGP</sequence>
<keyword evidence="1" id="KW-0732">Signal</keyword>
<evidence type="ECO:0000256" key="1">
    <source>
        <dbReference type="SAM" id="SignalP"/>
    </source>
</evidence>
<dbReference type="PANTHER" id="PTHR38123:SF1">
    <property type="entry name" value="HYDROPHOBIC SURFACE BINDING PROTEIN"/>
    <property type="match status" value="1"/>
</dbReference>
<dbReference type="PANTHER" id="PTHR38123">
    <property type="entry name" value="CELL WALL SERINE-THREONINE-RICH GALACTOMANNOPROTEIN MP1 (AFU_ORTHOLOGUE AFUA_4G03240)"/>
    <property type="match status" value="1"/>
</dbReference>
<reference evidence="2 3" key="2">
    <citation type="journal article" date="2021" name="Curr. Genet.">
        <title>Genetic response to nitrogen starvation in the aggressive Eucalyptus foliar pathogen Teratosphaeria destructans.</title>
        <authorList>
            <person name="Havenga M."/>
            <person name="Wingfield B.D."/>
            <person name="Wingfield M.J."/>
            <person name="Dreyer L.L."/>
            <person name="Roets F."/>
            <person name="Aylward J."/>
        </authorList>
    </citation>
    <scope>NUCLEOTIDE SEQUENCE [LARGE SCALE GENOMIC DNA]</scope>
    <source>
        <strain evidence="2">CMW44962</strain>
    </source>
</reference>
<proteinExistence type="predicted"/>
<feature type="chain" id="PRO_5040735376" evidence="1">
    <location>
        <begin position="19"/>
        <end position="225"/>
    </location>
</feature>
<organism evidence="2 3">
    <name type="scientific">Teratosphaeria destructans</name>
    <dbReference type="NCBI Taxonomy" id="418781"/>
    <lineage>
        <taxon>Eukaryota</taxon>
        <taxon>Fungi</taxon>
        <taxon>Dikarya</taxon>
        <taxon>Ascomycota</taxon>
        <taxon>Pezizomycotina</taxon>
        <taxon>Dothideomycetes</taxon>
        <taxon>Dothideomycetidae</taxon>
        <taxon>Mycosphaerellales</taxon>
        <taxon>Teratosphaeriaceae</taxon>
        <taxon>Teratosphaeria</taxon>
    </lineage>
</organism>
<dbReference type="Proteomes" id="UP001138500">
    <property type="component" value="Unassembled WGS sequence"/>
</dbReference>
<keyword evidence="3" id="KW-1185">Reference proteome</keyword>
<feature type="signal peptide" evidence="1">
    <location>
        <begin position="1"/>
        <end position="18"/>
    </location>
</feature>
<protein>
    <submittedName>
        <fullName evidence="2">Hydrophobic surface binding protein</fullName>
    </submittedName>
</protein>
<dbReference type="OrthoDB" id="3485059at2759"/>
<dbReference type="Gene3D" id="1.20.1280.140">
    <property type="match status" value="1"/>
</dbReference>
<gene>
    <name evidence="2" type="ORF">Tdes44962_MAKER07965</name>
</gene>
<evidence type="ECO:0000313" key="3">
    <source>
        <dbReference type="Proteomes" id="UP001138500"/>
    </source>
</evidence>
<comment type="caution">
    <text evidence="2">The sequence shown here is derived from an EMBL/GenBank/DDBJ whole genome shotgun (WGS) entry which is preliminary data.</text>
</comment>